<keyword evidence="6" id="KW-1185">Reference proteome</keyword>
<dbReference type="GO" id="GO:0003700">
    <property type="term" value="F:DNA-binding transcription factor activity"/>
    <property type="evidence" value="ECO:0007669"/>
    <property type="project" value="InterPro"/>
</dbReference>
<dbReference type="InterPro" id="IPR009057">
    <property type="entry name" value="Homeodomain-like_sf"/>
</dbReference>
<dbReference type="AlphaFoldDB" id="A0A5B9FUM0"/>
<dbReference type="InterPro" id="IPR037923">
    <property type="entry name" value="HTH-like"/>
</dbReference>
<dbReference type="PANTHER" id="PTHR43280">
    <property type="entry name" value="ARAC-FAMILY TRANSCRIPTIONAL REGULATOR"/>
    <property type="match status" value="1"/>
</dbReference>
<dbReference type="PROSITE" id="PS01124">
    <property type="entry name" value="HTH_ARAC_FAMILY_2"/>
    <property type="match status" value="1"/>
</dbReference>
<dbReference type="RefSeq" id="WP_147584452.1">
    <property type="nucleotide sequence ID" value="NZ_CP042831.1"/>
</dbReference>
<evidence type="ECO:0000256" key="1">
    <source>
        <dbReference type="ARBA" id="ARBA00023015"/>
    </source>
</evidence>
<evidence type="ECO:0000313" key="6">
    <source>
        <dbReference type="Proteomes" id="UP000321222"/>
    </source>
</evidence>
<dbReference type="PRINTS" id="PR00032">
    <property type="entry name" value="HTHARAC"/>
</dbReference>
<keyword evidence="2" id="KW-0238">DNA-binding</keyword>
<evidence type="ECO:0000256" key="3">
    <source>
        <dbReference type="ARBA" id="ARBA00023163"/>
    </source>
</evidence>
<dbReference type="EMBL" id="CP042831">
    <property type="protein sequence ID" value="QEE51013.1"/>
    <property type="molecule type" value="Genomic_DNA"/>
</dbReference>
<dbReference type="GO" id="GO:0043565">
    <property type="term" value="F:sequence-specific DNA binding"/>
    <property type="evidence" value="ECO:0007669"/>
    <property type="project" value="InterPro"/>
</dbReference>
<dbReference type="OrthoDB" id="2600165at2"/>
<evidence type="ECO:0000259" key="4">
    <source>
        <dbReference type="PROSITE" id="PS01124"/>
    </source>
</evidence>
<accession>A0A5B9FUM0</accession>
<feature type="domain" description="HTH araC/xylS-type" evidence="4">
    <location>
        <begin position="198"/>
        <end position="299"/>
    </location>
</feature>
<dbReference type="Pfam" id="PF12833">
    <property type="entry name" value="HTH_18"/>
    <property type="match status" value="1"/>
</dbReference>
<proteinExistence type="predicted"/>
<dbReference type="PANTHER" id="PTHR43280:SF32">
    <property type="entry name" value="TRANSCRIPTIONAL REGULATORY PROTEIN"/>
    <property type="match status" value="1"/>
</dbReference>
<sequence>MQPYRFKTISDYHQFRGLPKPEHPLISVINFESIPYIRDDEPKAILQDYYAIALKNNVNCRMKYGQQDYDFDEGAMLFIAPGQLFSVQADGELTHTGWMLLVHPDFLWNFPLAKTIRRYDYFGYSVNEALFLSEKEELTITSILRNIEQEYRNNIDKFSQSIIITQIETLLNYAKRFYQRQFITRQIANSQILERLEELLNAYYDGDAAAEKGLPTVKFIAQSLNLSPNYLNGLLKAQTGQSTQQHIHDRLIEKAKERLSTTELSVSEIAYELGYEHTQSFSKIFKSKTNQSPLEFRAGFK</sequence>
<dbReference type="InterPro" id="IPR018060">
    <property type="entry name" value="HTH_AraC"/>
</dbReference>
<dbReference type="SUPFAM" id="SSF46689">
    <property type="entry name" value="Homeodomain-like"/>
    <property type="match status" value="1"/>
</dbReference>
<dbReference type="SMART" id="SM00342">
    <property type="entry name" value="HTH_ARAC"/>
    <property type="match status" value="1"/>
</dbReference>
<dbReference type="SUPFAM" id="SSF51215">
    <property type="entry name" value="Regulatory protein AraC"/>
    <property type="match status" value="1"/>
</dbReference>
<keyword evidence="3" id="KW-0804">Transcription</keyword>
<evidence type="ECO:0000256" key="2">
    <source>
        <dbReference type="ARBA" id="ARBA00023125"/>
    </source>
</evidence>
<keyword evidence="1" id="KW-0805">Transcription regulation</keyword>
<protein>
    <submittedName>
        <fullName evidence="5">Helix-turn-helix transcriptional regulator</fullName>
    </submittedName>
</protein>
<dbReference type="Proteomes" id="UP000321222">
    <property type="component" value="Chromosome"/>
</dbReference>
<evidence type="ECO:0000313" key="5">
    <source>
        <dbReference type="EMBL" id="QEE51013.1"/>
    </source>
</evidence>
<reference evidence="5 6" key="1">
    <citation type="submission" date="2019-08" db="EMBL/GenBank/DDBJ databases">
        <title>Flavobacterium alkalisoli sp. nov., isolated from rhizosphere soil of Suaeda salsa.</title>
        <authorList>
            <person name="Sun J.-Q."/>
            <person name="Xu L."/>
        </authorList>
    </citation>
    <scope>NUCLEOTIDE SEQUENCE [LARGE SCALE GENOMIC DNA]</scope>
    <source>
        <strain evidence="5 6">XS-5</strain>
    </source>
</reference>
<gene>
    <name evidence="5" type="ORF">FUA48_15940</name>
</gene>
<dbReference type="KEGG" id="fak:FUA48_15940"/>
<organism evidence="5 6">
    <name type="scientific">Flavobacterium alkalisoli</name>
    <dbReference type="NCBI Taxonomy" id="2602769"/>
    <lineage>
        <taxon>Bacteria</taxon>
        <taxon>Pseudomonadati</taxon>
        <taxon>Bacteroidota</taxon>
        <taxon>Flavobacteriia</taxon>
        <taxon>Flavobacteriales</taxon>
        <taxon>Flavobacteriaceae</taxon>
        <taxon>Flavobacterium</taxon>
    </lineage>
</organism>
<dbReference type="InterPro" id="IPR020449">
    <property type="entry name" value="Tscrpt_reg_AraC-type_HTH"/>
</dbReference>
<name>A0A5B9FUM0_9FLAO</name>
<dbReference type="Gene3D" id="1.10.10.60">
    <property type="entry name" value="Homeodomain-like"/>
    <property type="match status" value="1"/>
</dbReference>